<dbReference type="OrthoDB" id="2154985at2759"/>
<organism evidence="1 2">
    <name type="scientific">Phellinidium pouzarii</name>
    <dbReference type="NCBI Taxonomy" id="167371"/>
    <lineage>
        <taxon>Eukaryota</taxon>
        <taxon>Fungi</taxon>
        <taxon>Dikarya</taxon>
        <taxon>Basidiomycota</taxon>
        <taxon>Agaricomycotina</taxon>
        <taxon>Agaricomycetes</taxon>
        <taxon>Hymenochaetales</taxon>
        <taxon>Hymenochaetaceae</taxon>
        <taxon>Phellinidium</taxon>
    </lineage>
</organism>
<dbReference type="GO" id="GO:0005829">
    <property type="term" value="C:cytosol"/>
    <property type="evidence" value="ECO:0007669"/>
    <property type="project" value="TreeGrafter"/>
</dbReference>
<dbReference type="AlphaFoldDB" id="A0A4S4L9D7"/>
<protein>
    <recommendedName>
        <fullName evidence="3">Mitochondrial outer membrane protein IML2</fullName>
    </recommendedName>
</protein>
<dbReference type="GO" id="GO:0005741">
    <property type="term" value="C:mitochondrial outer membrane"/>
    <property type="evidence" value="ECO:0007669"/>
    <property type="project" value="TreeGrafter"/>
</dbReference>
<accession>A0A4S4L9D7</accession>
<comment type="caution">
    <text evidence="1">The sequence shown here is derived from an EMBL/GenBank/DDBJ whole genome shotgun (WGS) entry which is preliminary data.</text>
</comment>
<dbReference type="PANTHER" id="PTHR31859">
    <property type="entry name" value="TETRATRICOPEPTIDE REPEAT PROTEIN 39 FAMILY MEMBER"/>
    <property type="match status" value="1"/>
</dbReference>
<proteinExistence type="predicted"/>
<dbReference type="Proteomes" id="UP000308199">
    <property type="component" value="Unassembled WGS sequence"/>
</dbReference>
<keyword evidence="2" id="KW-1185">Reference proteome</keyword>
<dbReference type="Pfam" id="PF10300">
    <property type="entry name" value="Iml2-TPR_39"/>
    <property type="match status" value="1"/>
</dbReference>
<evidence type="ECO:0000313" key="2">
    <source>
        <dbReference type="Proteomes" id="UP000308199"/>
    </source>
</evidence>
<dbReference type="PANTHER" id="PTHR31859:SF1">
    <property type="entry name" value="TETRATRICOPEPTIDE REPEAT PROTEIN 39C"/>
    <property type="match status" value="1"/>
</dbReference>
<gene>
    <name evidence="1" type="ORF">EW145_g2807</name>
</gene>
<name>A0A4S4L9D7_9AGAM</name>
<sequence length="604" mass="66080">MPEKSFSNLQADMLVSASKGFDLLFANQINEARSQFQTDGSMFHLMGLGVCAFLEAALGMETGLMSEASQCLSDSENEAKKQIKAARAANNGKGNFPAGIEFEILQADAIVLQGLVHVLGESYMGYLQCLYALNNGHSKFTKLYKTVFPTGLDFYTTPATTPLPSRNPSTPSLASVDSSKFSGDTISASTTSRGSSFFGRWGLSTPGNPKTRQMVQPEGPVEELIVSGAAFGFGLFNLVFSLLPAKVKSVVGLFGFQHDRRLALQALAVSAARKDVHSVFSGLVLMTYHGVVLLMSGYQADEAYIVKQYNAIVENISSRYPSGALWILNRAKILRMTYDPDGAIAVLQDGLKPALDANWLGCEGCYVSLGDRVMAKELFDKVPELLEKRKLGVAFYKAKAKRRGGDESMYVECMKISPADELAIFWNTHQRITREAAMAHIEELTSLTPVPSNIPRSRIPNLATHTLPADLDTPDEFAVRSLILGIVHRSICDFENSRLFLDDAYHRYDAAESKWIGGVSLFELAVLDLKKLEAREMNANNSAELSSSSLPSAAEWNAVLNAVEEKLDKVMAISGSSLDLSSRLDSRVNMLRDEIATKREKLCL</sequence>
<dbReference type="EMBL" id="SGPK01000106">
    <property type="protein sequence ID" value="THH08276.1"/>
    <property type="molecule type" value="Genomic_DNA"/>
</dbReference>
<reference evidence="1 2" key="1">
    <citation type="submission" date="2019-02" db="EMBL/GenBank/DDBJ databases">
        <title>Genome sequencing of the rare red list fungi Phellinidium pouzarii.</title>
        <authorList>
            <person name="Buettner E."/>
            <person name="Kellner H."/>
        </authorList>
    </citation>
    <scope>NUCLEOTIDE SEQUENCE [LARGE SCALE GENOMIC DNA]</scope>
    <source>
        <strain evidence="1 2">DSM 108285</strain>
    </source>
</reference>
<dbReference type="GO" id="GO:0005634">
    <property type="term" value="C:nucleus"/>
    <property type="evidence" value="ECO:0007669"/>
    <property type="project" value="TreeGrafter"/>
</dbReference>
<evidence type="ECO:0000313" key="1">
    <source>
        <dbReference type="EMBL" id="THH08276.1"/>
    </source>
</evidence>
<dbReference type="InterPro" id="IPR019412">
    <property type="entry name" value="IML2/TPR_39"/>
</dbReference>
<evidence type="ECO:0008006" key="3">
    <source>
        <dbReference type="Google" id="ProtNLM"/>
    </source>
</evidence>